<dbReference type="EMBL" id="CP113797">
    <property type="protein sequence ID" value="WAL58728.1"/>
    <property type="molecule type" value="Genomic_DNA"/>
</dbReference>
<dbReference type="InterPro" id="IPR029058">
    <property type="entry name" value="AB_hydrolase_fold"/>
</dbReference>
<dbReference type="Gene3D" id="3.40.50.1820">
    <property type="entry name" value="alpha/beta hydrolase"/>
    <property type="match status" value="1"/>
</dbReference>
<evidence type="ECO:0000313" key="1">
    <source>
        <dbReference type="EMBL" id="WAL58728.1"/>
    </source>
</evidence>
<name>A0A9E9C6Z5_9CYAN</name>
<gene>
    <name evidence="1" type="ORF">OXH18_16290</name>
</gene>
<dbReference type="PANTHER" id="PTHR35602:SF3">
    <property type="entry name" value="ESTERASE YQIA"/>
    <property type="match status" value="1"/>
</dbReference>
<evidence type="ECO:0000313" key="2">
    <source>
        <dbReference type="Proteomes" id="UP001163152"/>
    </source>
</evidence>
<proteinExistence type="predicted"/>
<protein>
    <submittedName>
        <fullName evidence="1">Alpha/beta fold hydrolase</fullName>
    </submittedName>
</protein>
<reference evidence="1" key="1">
    <citation type="submission" date="2022-12" db="EMBL/GenBank/DDBJ databases">
        <title>Polyphasic identification of a Novel Hot-Spring Cyanobacterium Ocullathermofonsia sinensis gen nov. sp. nov. and Genomic Insights on its Adaptations to the Thermal Habitat.</title>
        <authorList>
            <person name="Daroch M."/>
            <person name="Tang J."/>
            <person name="Jiang Y."/>
        </authorList>
    </citation>
    <scope>NUCLEOTIDE SEQUENCE</scope>
    <source>
        <strain evidence="1">PKUAC-SCTA174</strain>
    </source>
</reference>
<accession>A0A9E9C6Z5</accession>
<keyword evidence="2" id="KW-1185">Reference proteome</keyword>
<sequence length="221" mass="25065">MRSYIYLHGFASSPSSTKAQFLNHQFQQHGLCLTIPNLNQPDFYSLTLSRQLQQVATILPTDTPVTLIGSSFGGLTAAWLGERHPQIDRLVLLAPAFQFLNHWLPKLGAAQVEQWQKNNALLTYHYGEQRQMPISYQLVTDIAQYDESGLQRSVPTLILHGQQDEVIPIQSSRSYAALRPWVSLVELDSDHSLSNAQAEIWQAICHFCHLDDQRDRKITVS</sequence>
<dbReference type="Proteomes" id="UP001163152">
    <property type="component" value="Chromosome"/>
</dbReference>
<dbReference type="RefSeq" id="WP_268608156.1">
    <property type="nucleotide sequence ID" value="NZ_CP113797.1"/>
</dbReference>
<dbReference type="PANTHER" id="PTHR35602">
    <property type="entry name" value="ESTERASE YQIA-RELATED"/>
    <property type="match status" value="1"/>
</dbReference>
<dbReference type="GO" id="GO:0016787">
    <property type="term" value="F:hydrolase activity"/>
    <property type="evidence" value="ECO:0007669"/>
    <property type="project" value="UniProtKB-KW"/>
</dbReference>
<dbReference type="KEGG" id="tsin:OXH18_16290"/>
<organism evidence="1 2">
    <name type="scientific">Thermocoleostomius sinensis A174</name>
    <dbReference type="NCBI Taxonomy" id="2016057"/>
    <lineage>
        <taxon>Bacteria</taxon>
        <taxon>Bacillati</taxon>
        <taxon>Cyanobacteriota</taxon>
        <taxon>Cyanophyceae</taxon>
        <taxon>Oculatellales</taxon>
        <taxon>Oculatellaceae</taxon>
        <taxon>Thermocoleostomius</taxon>
    </lineage>
</organism>
<dbReference type="AlphaFoldDB" id="A0A9E9C6Z5"/>
<dbReference type="SUPFAM" id="SSF53474">
    <property type="entry name" value="alpha/beta-Hydrolases"/>
    <property type="match status" value="1"/>
</dbReference>
<keyword evidence="1" id="KW-0378">Hydrolase</keyword>
<dbReference type="Pfam" id="PF05728">
    <property type="entry name" value="UPF0227"/>
    <property type="match status" value="1"/>
</dbReference>
<dbReference type="InterPro" id="IPR008886">
    <property type="entry name" value="UPF0227/Esterase_YqiA"/>
</dbReference>